<dbReference type="Proteomes" id="UP000295096">
    <property type="component" value="Unassembled WGS sequence"/>
</dbReference>
<dbReference type="RefSeq" id="WP_133288122.1">
    <property type="nucleotide sequence ID" value="NZ_SMSJ01000007.1"/>
</dbReference>
<dbReference type="PROSITE" id="PS51257">
    <property type="entry name" value="PROKAR_LIPOPROTEIN"/>
    <property type="match status" value="1"/>
</dbReference>
<dbReference type="EMBL" id="SMSJ01000007">
    <property type="protein sequence ID" value="TDH62976.1"/>
    <property type="molecule type" value="Genomic_DNA"/>
</dbReference>
<dbReference type="AlphaFoldDB" id="A0A4R5QIM7"/>
<sequence length="134" mass="14817">MRDGRRSDPAAVAVFGAACRGGMRCASALLCTGFVGMRRALRMHRFARIGMRRASHGSVRARKIIARIAFSFDMPVVGADSVRLRMTSYAIRANRNCPIASTECRSREGRSMDRRQDGMAARCVGQPRRRRAAA</sequence>
<evidence type="ECO:0000313" key="2">
    <source>
        <dbReference type="EMBL" id="TDH62976.1"/>
    </source>
</evidence>
<protein>
    <submittedName>
        <fullName evidence="2">Uncharacterized protein</fullName>
    </submittedName>
</protein>
<proteinExistence type="predicted"/>
<keyword evidence="3" id="KW-1185">Reference proteome</keyword>
<gene>
    <name evidence="2" type="ORF">E2C06_08220</name>
</gene>
<reference evidence="2 3" key="1">
    <citation type="journal article" date="2016" name="J. Microbiol.">
        <title>Dankookia rubra gen. nov., sp. nov., an alphaproteobacterium isolated from sediment of a shallow stream.</title>
        <authorList>
            <person name="Kim W.H."/>
            <person name="Kim D.H."/>
            <person name="Kang K."/>
            <person name="Ahn T.Y."/>
        </authorList>
    </citation>
    <scope>NUCLEOTIDE SEQUENCE [LARGE SCALE GENOMIC DNA]</scope>
    <source>
        <strain evidence="2 3">JCM30602</strain>
    </source>
</reference>
<name>A0A4R5QIM7_9PROT</name>
<accession>A0A4R5QIM7</accession>
<feature type="compositionally biased region" description="Basic and acidic residues" evidence="1">
    <location>
        <begin position="107"/>
        <end position="117"/>
    </location>
</feature>
<evidence type="ECO:0000313" key="3">
    <source>
        <dbReference type="Proteomes" id="UP000295096"/>
    </source>
</evidence>
<evidence type="ECO:0000256" key="1">
    <source>
        <dbReference type="SAM" id="MobiDB-lite"/>
    </source>
</evidence>
<comment type="caution">
    <text evidence="2">The sequence shown here is derived from an EMBL/GenBank/DDBJ whole genome shotgun (WGS) entry which is preliminary data.</text>
</comment>
<organism evidence="2 3">
    <name type="scientific">Dankookia rubra</name>
    <dbReference type="NCBI Taxonomy" id="1442381"/>
    <lineage>
        <taxon>Bacteria</taxon>
        <taxon>Pseudomonadati</taxon>
        <taxon>Pseudomonadota</taxon>
        <taxon>Alphaproteobacteria</taxon>
        <taxon>Acetobacterales</taxon>
        <taxon>Roseomonadaceae</taxon>
        <taxon>Dankookia</taxon>
    </lineage>
</organism>
<feature type="region of interest" description="Disordered" evidence="1">
    <location>
        <begin position="107"/>
        <end position="134"/>
    </location>
</feature>